<feature type="transmembrane region" description="Helical" evidence="5">
    <location>
        <begin position="2148"/>
        <end position="2169"/>
    </location>
</feature>
<feature type="transmembrane region" description="Helical" evidence="5">
    <location>
        <begin position="2382"/>
        <end position="2403"/>
    </location>
</feature>
<evidence type="ECO:0000256" key="4">
    <source>
        <dbReference type="ARBA" id="ARBA00023180"/>
    </source>
</evidence>
<name>A0A8S1PKN6_9CILI</name>
<keyword evidence="5" id="KW-1133">Transmembrane helix</keyword>
<feature type="domain" description="PSI" evidence="7">
    <location>
        <begin position="743"/>
        <end position="789"/>
    </location>
</feature>
<gene>
    <name evidence="8" type="ORF">PSON_ATCC_30995.1.T0800232</name>
</gene>
<dbReference type="PANTHER" id="PTHR38934">
    <property type="entry name" value="HYPHALLY REGULATED CELL WALL PROTEIN 1"/>
    <property type="match status" value="1"/>
</dbReference>
<comment type="caution">
    <text evidence="8">The sequence shown here is derived from an EMBL/GenBank/DDBJ whole genome shotgun (WGS) entry which is preliminary data.</text>
</comment>
<reference evidence="8" key="1">
    <citation type="submission" date="2021-01" db="EMBL/GenBank/DDBJ databases">
        <authorList>
            <consortium name="Genoscope - CEA"/>
            <person name="William W."/>
        </authorList>
    </citation>
    <scope>NUCLEOTIDE SEQUENCE</scope>
</reference>
<keyword evidence="9" id="KW-1185">Reference proteome</keyword>
<keyword evidence="5" id="KW-0472">Membrane</keyword>
<dbReference type="EMBL" id="CAJJDN010000080">
    <property type="protein sequence ID" value="CAD8103712.1"/>
    <property type="molecule type" value="Genomic_DNA"/>
</dbReference>
<dbReference type="InterPro" id="IPR016201">
    <property type="entry name" value="PSI"/>
</dbReference>
<feature type="domain" description="PSI" evidence="7">
    <location>
        <begin position="1314"/>
        <end position="1380"/>
    </location>
</feature>
<keyword evidence="4" id="KW-0325">Glycoprotein</keyword>
<dbReference type="InterPro" id="IPR002895">
    <property type="entry name" value="Paramecium_SA"/>
</dbReference>
<evidence type="ECO:0000259" key="7">
    <source>
        <dbReference type="SMART" id="SM00423"/>
    </source>
</evidence>
<evidence type="ECO:0000256" key="3">
    <source>
        <dbReference type="ARBA" id="ARBA00023157"/>
    </source>
</evidence>
<evidence type="ECO:0000313" key="8">
    <source>
        <dbReference type="EMBL" id="CAD8103712.1"/>
    </source>
</evidence>
<keyword evidence="1 6" id="KW-0732">Signal</keyword>
<feature type="domain" description="PSI" evidence="7">
    <location>
        <begin position="27"/>
        <end position="77"/>
    </location>
</feature>
<feature type="transmembrane region" description="Helical" evidence="5">
    <location>
        <begin position="2298"/>
        <end position="2316"/>
    </location>
</feature>
<dbReference type="Pfam" id="PF01508">
    <property type="entry name" value="Paramecium_SA"/>
    <property type="match status" value="14"/>
</dbReference>
<sequence>MVFRKLIIVFFLQFLLTRCQETPRNCVCGHVNSQNECLNSGYCFWEKNVCVLRSGQTYNKEIQNENPCKNFAEDDCRIQEKCGFYLGQCIDFINCSIFNSETCQESSFRCVSDGNKCAEMLECNNYITQDGCMNKNQKGKYCFWDQEVKNCVDVKNCEELPLLLVSHSMCKEGLDECTITDKQYGCMKQKESCSQYLNDFQCYESVSKSQNCFWDSQNKQCLEKVCQNLPFIFDYQCKSYLKECTSNGIHCIKRKQCSDAKTKYGCVTDVQGNKCEYHQNECKIKSCNTAPESLKNYQQCQDYDNLLDCVTSENGGCKQRPTSCEGYVNEMDCYSKEQQDCVWYNNKCEQRQCYHAPVHFSFQDCKQYEEPFCELNYKKEKCIWLNNSCMLLECNKLKLPTYKNHKICQMASQYCTFNLDSFGCTDYLCDNVQEIEYCQIDSLGTDCPSSNDSNEKCEQWLPQCTVNVQVLQNTKILIGCLDKKNDCKELLQDQCYTTIQGFNCKWNNSSKICENQNCTDANPNLYKTNQDCRLFKVFSGSCIINSTRIGCQSWPINCNQMGNQEQCQLNLKNETLCFWTGSYCKTLECSDAPKNEYRDNIQCNKWLKHCIYNSELGGCRNRPNPLICTSSPNSSMYDNHEKCFAWNPKCTVISSIQAEGCELKKTNCYEYIRKRNCRTNLSGQNCYWDDSEGKCKNEDNNNDGIPDCNKRVLGNLTHEDCEEFLSTCTISNFNRHCSNLQSYCHWYTYQQHCVITREQQPCKWDDYNQKCIDVKCVDNQTAETEAECLRFKRFFQCQLKINSNGSYGPGCENRPYYCSQITNSTICNLTFTYNNQKCYYFNSSCQSVPNNECISIRNSTSHAFCQLYNKQCILQTSGLGCYSINNCLDLSNEVCNNATMKFNIKCNFYISCRRDLYCSDKYRQLCSYIYTNGDYYCREQISEKTLNFSSTNFQIRTTECQNYSSTYRYDTTLMRCIQITSCSQQSATKQICDLSIVRLYENSLQKCGFNSLTNQCENRKCEHVTSAATDKSCYDWNFNCVPDTIGCKTYTDCTQIQLIYQCYSFSQCYWQDSKCVRYVNCQVNTNAISDLECLLINAQFCRLNYTKGQGCSFTNCGHVMESSICNSTSLVDGRNCYWSNGCYHKNCSSYSTQSECESSYGYNSYQTTRCYWCQYNSTSCSYNKYCSPNSMSQIKSHEDCNNQNVSTTIYFSFSQKCTVKKQTCEEYTYENACVSTLDGIKCYWESVQGICKNICVSLASNSNLDCFNFHPYCMLQQPENQCMLLNCIDLIETDCIIFTQKCFWNDSECQNVGDCNEYLTEDLCFDTKNKKGIPCFWDEANTQQCIEKTCENKSTISLSQSDCDSWLQNCKFNQNSSSCVGDCSQAGITYLTHQQCESYFINKNCTLKLDIIQCVDLPYSCSFAWKSQCYQDRYGKLCYFQASSNQCVDLECINLDASYTTHNRCNQKLQTCTVNTTLNGCQLLQTCDSYQQKEQCQFDQNYVACEWMINQNKCTIKNCSTAQLNEYSAYSCQLYLDNSCTVNQQLDGCEVGQSLCMMYTYNQCISTGQKNLNGKPCFWDNDKNTCLEKMCENGPSMAKSHSDCFGFLSTCQKGGCRIKDCFDYNYAIDSACASIFYDKRCVTNGYNCILRQACEDAQMIDGCPFDKNLNPCVWVNDKCLTKTCQTALNQLTKYEECINYLPHCTVQQEGGCTQKKLCQDYLFKEACNTNDSNEECIWDDYLNKCFYITCIDQCGDGIVTTKEEQCDDGNYLPYDGCYKCQIQCPQGCNICNGRFCVECQKQGWKLENSVCISICGDGYKVGKEQCDDGNSIEYDGCYQCSYSCHKQCIDCYQGQCIQCPQGYLENGAQCLNVCGDGYLVKPEEQCDDGNRDSNDGCNSNCFVEQNWKCQESINNLSICNYMIIPYLILTKLTKTNVGIQEFQLSFSEPIRLNVKGVTDEQFQQMIIITILNTKDSNYDFEIKPITPISTELTDTAYKILLNFKTFISNPILKVLIQSNDIVNVQNNTLYSNEIQLELKSPNKISDDQQSLIAKTAEFSQMLALFFCVVIQKFYGISLICFNNYHISNITQIYFEIFKFGSFTPIFINLNTPYTFQNIFDFQIPNIPAKWKFKEYQINCYFLDTFQTLLFMILLGFAYYILSFIFYKLLFLIKYQNLPAILYRLWESDIYFKIARFVYSFQKISRKYFQYFFFSGLLRILASNFYEITFASILQMINFNSDTFLNKIISFLALIMFIFNLFVLTFIYSYLSKKSKVKKSLSILIEGVKSQNNNGSKQYFTIILVKKTLFIINLVVFQELVTAQSIITACISGIYCCYIQIYKPFENNYENIKIFYTEILIVLNTMIFPVYEVIKRNQNKDIASILGWINVGCFTLILVLNLLIDIYQQLIKYVKILIAKLNNYFWEEKTDPKDQIVFF</sequence>
<evidence type="ECO:0000256" key="6">
    <source>
        <dbReference type="SAM" id="SignalP"/>
    </source>
</evidence>
<dbReference type="InterPro" id="IPR011936">
    <property type="entry name" value="Myxo_disulph_rpt"/>
</dbReference>
<feature type="transmembrane region" description="Helical" evidence="5">
    <location>
        <begin position="2322"/>
        <end position="2341"/>
    </location>
</feature>
<dbReference type="NCBIfam" id="TIGR02232">
    <property type="entry name" value="myxo_disulf_rpt"/>
    <property type="match status" value="3"/>
</dbReference>
<evidence type="ECO:0000256" key="2">
    <source>
        <dbReference type="ARBA" id="ARBA00022737"/>
    </source>
</evidence>
<feature type="transmembrane region" description="Helical" evidence="5">
    <location>
        <begin position="2353"/>
        <end position="2370"/>
    </location>
</feature>
<dbReference type="SMART" id="SM00639">
    <property type="entry name" value="PSA"/>
    <property type="match status" value="17"/>
</dbReference>
<keyword evidence="5" id="KW-0812">Transmembrane</keyword>
<feature type="transmembrane region" description="Helical" evidence="5">
    <location>
        <begin position="2247"/>
        <end position="2270"/>
    </location>
</feature>
<accession>A0A8S1PKN6</accession>
<keyword evidence="3" id="KW-1015">Disulfide bond</keyword>
<proteinExistence type="predicted"/>
<feature type="signal peptide" evidence="6">
    <location>
        <begin position="1"/>
        <end position="19"/>
    </location>
</feature>
<organism evidence="8 9">
    <name type="scientific">Paramecium sonneborni</name>
    <dbReference type="NCBI Taxonomy" id="65129"/>
    <lineage>
        <taxon>Eukaryota</taxon>
        <taxon>Sar</taxon>
        <taxon>Alveolata</taxon>
        <taxon>Ciliophora</taxon>
        <taxon>Intramacronucleata</taxon>
        <taxon>Oligohymenophorea</taxon>
        <taxon>Peniculida</taxon>
        <taxon>Parameciidae</taxon>
        <taxon>Paramecium</taxon>
    </lineage>
</organism>
<dbReference type="PANTHER" id="PTHR38934:SF6">
    <property type="entry name" value="CHROMOSOME UNDETERMINED SCAFFOLD_176, WHOLE GENOME SHOTGUN SEQUENCE"/>
    <property type="match status" value="1"/>
</dbReference>
<evidence type="ECO:0000256" key="5">
    <source>
        <dbReference type="SAM" id="Phobius"/>
    </source>
</evidence>
<protein>
    <recommendedName>
        <fullName evidence="7">PSI domain-containing protein</fullName>
    </recommendedName>
</protein>
<feature type="domain" description="PSI" evidence="7">
    <location>
        <begin position="667"/>
        <end position="722"/>
    </location>
</feature>
<dbReference type="Proteomes" id="UP000692954">
    <property type="component" value="Unassembled WGS sequence"/>
</dbReference>
<evidence type="ECO:0000256" key="1">
    <source>
        <dbReference type="ARBA" id="ARBA00022729"/>
    </source>
</evidence>
<feature type="domain" description="PSI" evidence="7">
    <location>
        <begin position="1717"/>
        <end position="1767"/>
    </location>
</feature>
<feature type="chain" id="PRO_5035919622" description="PSI domain-containing protein" evidence="6">
    <location>
        <begin position="20"/>
        <end position="2438"/>
    </location>
</feature>
<keyword evidence="2" id="KW-0677">Repeat</keyword>
<feature type="domain" description="PSI" evidence="7">
    <location>
        <begin position="618"/>
        <end position="662"/>
    </location>
</feature>
<dbReference type="SMART" id="SM00423">
    <property type="entry name" value="PSI"/>
    <property type="match status" value="7"/>
</dbReference>
<evidence type="ECO:0000313" key="9">
    <source>
        <dbReference type="Proteomes" id="UP000692954"/>
    </source>
</evidence>
<feature type="transmembrane region" description="Helical" evidence="5">
    <location>
        <begin position="2207"/>
        <end position="2227"/>
    </location>
</feature>
<feature type="domain" description="PSI" evidence="7">
    <location>
        <begin position="1223"/>
        <end position="1267"/>
    </location>
</feature>